<dbReference type="AlphaFoldDB" id="A0A9N9WEQ0"/>
<accession>A0A9N9WEQ0</accession>
<feature type="domain" description="C2H2-type" evidence="7">
    <location>
        <begin position="227"/>
        <end position="251"/>
    </location>
</feature>
<sequence length="458" mass="54292">MNDINLVVMKSVLKYLIGENELMCRLCLTSINNQNVSIYDSVEISRPYIQEIVTYNEMFEDLEVCQEPFLPQQLCKNCATTIFNTYIFRRLISYYHEKWSEIITSVEKTMDLTKTMSDSVRTIYFLINEKQNLMLTSRTYTKGKRNVSNKLKELMAYRKRYVKVKKMPSHIVCHECRMTFKSKISLSKHFDKHHNKMKYPCSHCPKVAKSKTQLEGHIIRMHHPKKFKCPKCDKMFSNIKLLNYHDKNYHSAVICKLCFIQFPSRIELRSHMDKHEALNCEKCYKTFHSRQTLKAHEKICGNLQHKQSKFFCDLCNKGYVHKAGIRSHLKIDHGFGVNMYHCKWCNKKFDAASKLKMHVVVHTRERNFHCGHCGNKFVTQAALTYHVRLHTGERPFHCDICGEQFVSASRRMEHMHRKHIGPTKQCPICHMKFILNNQLNRHVRKHFNPQSKLFMNNK</sequence>
<evidence type="ECO:0000259" key="8">
    <source>
        <dbReference type="PROSITE" id="PS51915"/>
    </source>
</evidence>
<dbReference type="Gene3D" id="3.30.160.60">
    <property type="entry name" value="Classic Zinc Finger"/>
    <property type="match status" value="6"/>
</dbReference>
<dbReference type="EMBL" id="OU893351">
    <property type="protein sequence ID" value="CAG9789944.1"/>
    <property type="molecule type" value="Genomic_DNA"/>
</dbReference>
<dbReference type="PROSITE" id="PS00028">
    <property type="entry name" value="ZINC_FINGER_C2H2_1"/>
    <property type="match status" value="7"/>
</dbReference>
<dbReference type="InterPro" id="IPR012934">
    <property type="entry name" value="Znf_AD"/>
</dbReference>
<reference evidence="9" key="1">
    <citation type="submission" date="2021-12" db="EMBL/GenBank/DDBJ databases">
        <authorList>
            <person name="King R."/>
        </authorList>
    </citation>
    <scope>NUCLEOTIDE SEQUENCE</scope>
</reference>
<reference evidence="9" key="2">
    <citation type="submission" date="2022-10" db="EMBL/GenBank/DDBJ databases">
        <authorList>
            <consortium name="ENA_rothamsted_submissions"/>
            <consortium name="culmorum"/>
            <person name="King R."/>
        </authorList>
    </citation>
    <scope>NUCLEOTIDE SEQUENCE</scope>
</reference>
<feature type="domain" description="C2H2-type" evidence="7">
    <location>
        <begin position="368"/>
        <end position="395"/>
    </location>
</feature>
<dbReference type="InterPro" id="IPR036236">
    <property type="entry name" value="Znf_C2H2_sf"/>
</dbReference>
<dbReference type="PANTHER" id="PTHR24379:SF121">
    <property type="entry name" value="C2H2-TYPE DOMAIN-CONTAINING PROTEIN"/>
    <property type="match status" value="1"/>
</dbReference>
<feature type="binding site" evidence="6">
    <location>
        <position position="24"/>
    </location>
    <ligand>
        <name>Zn(2+)</name>
        <dbReference type="ChEBI" id="CHEBI:29105"/>
    </ligand>
</feature>
<name>A0A9N9WEQ0_9NEOP</name>
<keyword evidence="10" id="KW-1185">Reference proteome</keyword>
<feature type="binding site" evidence="6">
    <location>
        <position position="78"/>
    </location>
    <ligand>
        <name>Zn(2+)</name>
        <dbReference type="ChEBI" id="CHEBI:29105"/>
    </ligand>
</feature>
<feature type="domain" description="C2H2-type" evidence="7">
    <location>
        <begin position="424"/>
        <end position="451"/>
    </location>
</feature>
<organism evidence="9 10">
    <name type="scientific">Diatraea saccharalis</name>
    <name type="common">sugarcane borer</name>
    <dbReference type="NCBI Taxonomy" id="40085"/>
    <lineage>
        <taxon>Eukaryota</taxon>
        <taxon>Metazoa</taxon>
        <taxon>Ecdysozoa</taxon>
        <taxon>Arthropoda</taxon>
        <taxon>Hexapoda</taxon>
        <taxon>Insecta</taxon>
        <taxon>Pterygota</taxon>
        <taxon>Neoptera</taxon>
        <taxon>Endopterygota</taxon>
        <taxon>Lepidoptera</taxon>
        <taxon>Glossata</taxon>
        <taxon>Ditrysia</taxon>
        <taxon>Pyraloidea</taxon>
        <taxon>Crambidae</taxon>
        <taxon>Crambinae</taxon>
        <taxon>Diatraea</taxon>
    </lineage>
</organism>
<feature type="binding site" evidence="6">
    <location>
        <position position="75"/>
    </location>
    <ligand>
        <name>Zn(2+)</name>
        <dbReference type="ChEBI" id="CHEBI:29105"/>
    </ligand>
</feature>
<keyword evidence="4 6" id="KW-0862">Zinc</keyword>
<feature type="domain" description="ZAD" evidence="8">
    <location>
        <begin position="22"/>
        <end position="102"/>
    </location>
</feature>
<evidence type="ECO:0000256" key="6">
    <source>
        <dbReference type="PROSITE-ProRule" id="PRU01263"/>
    </source>
</evidence>
<dbReference type="PANTHER" id="PTHR24379">
    <property type="entry name" value="KRAB AND ZINC FINGER DOMAIN-CONTAINING"/>
    <property type="match status" value="1"/>
</dbReference>
<dbReference type="GO" id="GO:0008270">
    <property type="term" value="F:zinc ion binding"/>
    <property type="evidence" value="ECO:0007669"/>
    <property type="project" value="UniProtKB-UniRule"/>
</dbReference>
<feature type="binding site" evidence="6">
    <location>
        <position position="27"/>
    </location>
    <ligand>
        <name>Zn(2+)</name>
        <dbReference type="ChEBI" id="CHEBI:29105"/>
    </ligand>
</feature>
<evidence type="ECO:0000256" key="5">
    <source>
        <dbReference type="PROSITE-ProRule" id="PRU00042"/>
    </source>
</evidence>
<protein>
    <submittedName>
        <fullName evidence="9">Uncharacterized protein</fullName>
    </submittedName>
</protein>
<keyword evidence="2" id="KW-0677">Repeat</keyword>
<dbReference type="SMART" id="SM00868">
    <property type="entry name" value="zf-AD"/>
    <property type="match status" value="1"/>
</dbReference>
<evidence type="ECO:0000256" key="1">
    <source>
        <dbReference type="ARBA" id="ARBA00022723"/>
    </source>
</evidence>
<dbReference type="Gene3D" id="3.40.1800.20">
    <property type="match status" value="1"/>
</dbReference>
<dbReference type="Pfam" id="PF00096">
    <property type="entry name" value="zf-C2H2"/>
    <property type="match status" value="4"/>
</dbReference>
<dbReference type="SMART" id="SM00355">
    <property type="entry name" value="ZnF_C2H2"/>
    <property type="match status" value="10"/>
</dbReference>
<dbReference type="Proteomes" id="UP001153714">
    <property type="component" value="Chromosome 20"/>
</dbReference>
<evidence type="ECO:0000256" key="4">
    <source>
        <dbReference type="ARBA" id="ARBA00022833"/>
    </source>
</evidence>
<feature type="domain" description="C2H2-type" evidence="7">
    <location>
        <begin position="171"/>
        <end position="198"/>
    </location>
</feature>
<proteinExistence type="predicted"/>
<gene>
    <name evidence="9" type="ORF">DIATSA_LOCUS7636</name>
</gene>
<evidence type="ECO:0000259" key="7">
    <source>
        <dbReference type="PROSITE" id="PS50157"/>
    </source>
</evidence>
<feature type="domain" description="C2H2-type" evidence="7">
    <location>
        <begin position="199"/>
        <end position="227"/>
    </location>
</feature>
<dbReference type="PROSITE" id="PS51915">
    <property type="entry name" value="ZAD"/>
    <property type="match status" value="1"/>
</dbReference>
<feature type="domain" description="C2H2-type" evidence="7">
    <location>
        <begin position="310"/>
        <end position="333"/>
    </location>
</feature>
<dbReference type="OrthoDB" id="654211at2759"/>
<keyword evidence="3 5" id="KW-0863">Zinc-finger</keyword>
<dbReference type="PROSITE" id="PS50157">
    <property type="entry name" value="ZINC_FINGER_C2H2_2"/>
    <property type="match status" value="9"/>
</dbReference>
<evidence type="ECO:0000313" key="10">
    <source>
        <dbReference type="Proteomes" id="UP001153714"/>
    </source>
</evidence>
<dbReference type="GO" id="GO:0005634">
    <property type="term" value="C:nucleus"/>
    <property type="evidence" value="ECO:0007669"/>
    <property type="project" value="InterPro"/>
</dbReference>
<evidence type="ECO:0000313" key="9">
    <source>
        <dbReference type="EMBL" id="CAG9789944.1"/>
    </source>
</evidence>
<feature type="domain" description="C2H2-type" evidence="7">
    <location>
        <begin position="340"/>
        <end position="367"/>
    </location>
</feature>
<keyword evidence="1 6" id="KW-0479">Metal-binding</keyword>
<dbReference type="SUPFAM" id="SSF57667">
    <property type="entry name" value="beta-beta-alpha zinc fingers"/>
    <property type="match status" value="4"/>
</dbReference>
<feature type="domain" description="C2H2-type" evidence="7">
    <location>
        <begin position="278"/>
        <end position="310"/>
    </location>
</feature>
<dbReference type="InterPro" id="IPR013087">
    <property type="entry name" value="Znf_C2H2_type"/>
</dbReference>
<evidence type="ECO:0000256" key="2">
    <source>
        <dbReference type="ARBA" id="ARBA00022737"/>
    </source>
</evidence>
<feature type="domain" description="C2H2-type" evidence="7">
    <location>
        <begin position="396"/>
        <end position="424"/>
    </location>
</feature>
<evidence type="ECO:0000256" key="3">
    <source>
        <dbReference type="ARBA" id="ARBA00022771"/>
    </source>
</evidence>
<dbReference type="SUPFAM" id="SSF57716">
    <property type="entry name" value="Glucocorticoid receptor-like (DNA-binding domain)"/>
    <property type="match status" value="1"/>
</dbReference>